<dbReference type="InterPro" id="IPR051532">
    <property type="entry name" value="Ester_Hydrolysis_Enzymes"/>
</dbReference>
<gene>
    <name evidence="2" type="ORF">GCM10011507_23710</name>
</gene>
<comment type="caution">
    <text evidence="2">The sequence shown here is derived from an EMBL/GenBank/DDBJ whole genome shotgun (WGS) entry which is preliminary data.</text>
</comment>
<protein>
    <recommendedName>
        <fullName evidence="4">SGNH hydrolase-type esterase domain-containing protein</fullName>
    </recommendedName>
</protein>
<evidence type="ECO:0000313" key="3">
    <source>
        <dbReference type="Proteomes" id="UP000648801"/>
    </source>
</evidence>
<dbReference type="Gene3D" id="3.40.50.1110">
    <property type="entry name" value="SGNH hydrolase"/>
    <property type="match status" value="1"/>
</dbReference>
<keyword evidence="1" id="KW-0732">Signal</keyword>
<reference evidence="2" key="2">
    <citation type="submission" date="2020-09" db="EMBL/GenBank/DDBJ databases">
        <authorList>
            <person name="Sun Q."/>
            <person name="Zhou Y."/>
        </authorList>
    </citation>
    <scope>NUCLEOTIDE SEQUENCE</scope>
    <source>
        <strain evidence="2">CGMCC 1.15447</strain>
    </source>
</reference>
<reference evidence="2" key="1">
    <citation type="journal article" date="2014" name="Int. J. Syst. Evol. Microbiol.">
        <title>Complete genome sequence of Corynebacterium casei LMG S-19264T (=DSM 44701T), isolated from a smear-ripened cheese.</title>
        <authorList>
            <consortium name="US DOE Joint Genome Institute (JGI-PGF)"/>
            <person name="Walter F."/>
            <person name="Albersmeier A."/>
            <person name="Kalinowski J."/>
            <person name="Ruckert C."/>
        </authorList>
    </citation>
    <scope>NUCLEOTIDE SEQUENCE</scope>
    <source>
        <strain evidence="2">CGMCC 1.15447</strain>
    </source>
</reference>
<dbReference type="RefSeq" id="WP_188759458.1">
    <property type="nucleotide sequence ID" value="NZ_BMJB01000001.1"/>
</dbReference>
<feature type="signal peptide" evidence="1">
    <location>
        <begin position="1"/>
        <end position="25"/>
    </location>
</feature>
<dbReference type="SUPFAM" id="SSF52266">
    <property type="entry name" value="SGNH hydrolase"/>
    <property type="match status" value="1"/>
</dbReference>
<keyword evidence="3" id="KW-1185">Reference proteome</keyword>
<name>A0A916W738_9BACT</name>
<dbReference type="PANTHER" id="PTHR30383">
    <property type="entry name" value="THIOESTERASE 1/PROTEASE 1/LYSOPHOSPHOLIPASE L1"/>
    <property type="match status" value="1"/>
</dbReference>
<dbReference type="InterPro" id="IPR036514">
    <property type="entry name" value="SGNH_hydro_sf"/>
</dbReference>
<sequence length="447" mass="46153">MKMNGHSTPSLFLALLATTAILALAGCSSSSSNPLASVQAAQQKNIGNFSNTVFLGDSLTAGYQSGSLLDTQQVHGWAPLVATQAKFTIVQPLIAYPGAPSVLHLVSLGPPPVITAVSGTTTGRDNFATQPTDLAVPGAYVNDVANTIPLTNPAPGQQQLNQLVLGFPGLGYGQDYSQAQFAIAAQPTTIFLWIGNNDALVADLTGTPSSMTSLSNFTTQYTALITLLSTKTTAHLVIGNIPDVTLVPYLQPAALILAEYSAATHLPTATLSALFGIAPGDFVTPEGLTEISAILSGAQKTPLSDAGVLTAAEAATVRTNIAAYNQVISQQAQSVGATLVDINSLFSQAAANGVTVNGYTGTFSFLGGLFSLDGIHPTNTGYAVVANAFIDAMNSSMHTTIPDVSLSTVSPTDPLWPPNFIPHAEPALRLMISPAAAAEVKTILQRH</sequence>
<dbReference type="AlphaFoldDB" id="A0A916W738"/>
<dbReference type="Pfam" id="PF00657">
    <property type="entry name" value="Lipase_GDSL"/>
    <property type="match status" value="1"/>
</dbReference>
<evidence type="ECO:0008006" key="4">
    <source>
        <dbReference type="Google" id="ProtNLM"/>
    </source>
</evidence>
<evidence type="ECO:0000313" key="2">
    <source>
        <dbReference type="EMBL" id="GGA71311.1"/>
    </source>
</evidence>
<feature type="chain" id="PRO_5037587697" description="SGNH hydrolase-type esterase domain-containing protein" evidence="1">
    <location>
        <begin position="26"/>
        <end position="447"/>
    </location>
</feature>
<dbReference type="Proteomes" id="UP000648801">
    <property type="component" value="Unassembled WGS sequence"/>
</dbReference>
<proteinExistence type="predicted"/>
<dbReference type="GO" id="GO:0004622">
    <property type="term" value="F:phosphatidylcholine lysophospholipase activity"/>
    <property type="evidence" value="ECO:0007669"/>
    <property type="project" value="TreeGrafter"/>
</dbReference>
<dbReference type="EMBL" id="BMJB01000001">
    <property type="protein sequence ID" value="GGA71311.1"/>
    <property type="molecule type" value="Genomic_DNA"/>
</dbReference>
<organism evidence="2 3">
    <name type="scientific">Edaphobacter acidisoli</name>
    <dbReference type="NCBI Taxonomy" id="2040573"/>
    <lineage>
        <taxon>Bacteria</taxon>
        <taxon>Pseudomonadati</taxon>
        <taxon>Acidobacteriota</taxon>
        <taxon>Terriglobia</taxon>
        <taxon>Terriglobales</taxon>
        <taxon>Acidobacteriaceae</taxon>
        <taxon>Edaphobacter</taxon>
    </lineage>
</organism>
<dbReference type="PROSITE" id="PS51257">
    <property type="entry name" value="PROKAR_LIPOPROTEIN"/>
    <property type="match status" value="1"/>
</dbReference>
<evidence type="ECO:0000256" key="1">
    <source>
        <dbReference type="SAM" id="SignalP"/>
    </source>
</evidence>
<accession>A0A916W738</accession>
<dbReference type="PANTHER" id="PTHR30383:SF5">
    <property type="entry name" value="SGNH HYDROLASE-TYPE ESTERASE DOMAIN-CONTAINING PROTEIN"/>
    <property type="match status" value="1"/>
</dbReference>
<dbReference type="InterPro" id="IPR001087">
    <property type="entry name" value="GDSL"/>
</dbReference>